<dbReference type="Pfam" id="PF24758">
    <property type="entry name" value="LRR_At5g56370"/>
    <property type="match status" value="1"/>
</dbReference>
<name>A0A068TWT0_COFCA</name>
<dbReference type="CDD" id="cd22160">
    <property type="entry name" value="F-box_AtFBL13-like"/>
    <property type="match status" value="1"/>
</dbReference>
<dbReference type="OMA" id="HRQNERI"/>
<dbReference type="SUPFAM" id="SSF81383">
    <property type="entry name" value="F-box domain"/>
    <property type="match status" value="1"/>
</dbReference>
<dbReference type="AlphaFoldDB" id="A0A068TWT0"/>
<accession>A0A068TWT0</accession>
<dbReference type="InterPro" id="IPR036047">
    <property type="entry name" value="F-box-like_dom_sf"/>
</dbReference>
<dbReference type="InterPro" id="IPR053781">
    <property type="entry name" value="F-box_AtFBL13-like"/>
</dbReference>
<feature type="domain" description="F-box" evidence="1">
    <location>
        <begin position="29"/>
        <end position="65"/>
    </location>
</feature>
<dbReference type="OrthoDB" id="1722980at2759"/>
<dbReference type="InterPro" id="IPR001810">
    <property type="entry name" value="F-box_dom"/>
</dbReference>
<organism evidence="2 3">
    <name type="scientific">Coffea canephora</name>
    <name type="common">Robusta coffee</name>
    <dbReference type="NCBI Taxonomy" id="49390"/>
    <lineage>
        <taxon>Eukaryota</taxon>
        <taxon>Viridiplantae</taxon>
        <taxon>Streptophyta</taxon>
        <taxon>Embryophyta</taxon>
        <taxon>Tracheophyta</taxon>
        <taxon>Spermatophyta</taxon>
        <taxon>Magnoliopsida</taxon>
        <taxon>eudicotyledons</taxon>
        <taxon>Gunneridae</taxon>
        <taxon>Pentapetalae</taxon>
        <taxon>asterids</taxon>
        <taxon>lamiids</taxon>
        <taxon>Gentianales</taxon>
        <taxon>Rubiaceae</taxon>
        <taxon>Ixoroideae</taxon>
        <taxon>Gardenieae complex</taxon>
        <taxon>Bertiereae - Coffeeae clade</taxon>
        <taxon>Coffeeae</taxon>
        <taxon>Coffea</taxon>
    </lineage>
</organism>
<evidence type="ECO:0000313" key="3">
    <source>
        <dbReference type="Proteomes" id="UP000295252"/>
    </source>
</evidence>
<dbReference type="SMART" id="SM00579">
    <property type="entry name" value="FBD"/>
    <property type="match status" value="1"/>
</dbReference>
<dbReference type="SMART" id="SM00256">
    <property type="entry name" value="FBOX"/>
    <property type="match status" value="1"/>
</dbReference>
<dbReference type="PANTHER" id="PTHR31639:SF333">
    <property type="entry name" value="F-BOX DOMAIN, FBD DOMAIN, LEUCINE-RICH REPEAT DOMAIN, L DOMAIN-LIKE PROTEIN-RELATED"/>
    <property type="match status" value="1"/>
</dbReference>
<protein>
    <recommendedName>
        <fullName evidence="1">F-box domain-containing protein</fullName>
    </recommendedName>
</protein>
<dbReference type="PhylomeDB" id="A0A068TWT0"/>
<dbReference type="Pfam" id="PF00646">
    <property type="entry name" value="F-box"/>
    <property type="match status" value="1"/>
</dbReference>
<evidence type="ECO:0000313" key="2">
    <source>
        <dbReference type="EMBL" id="CDP00517.1"/>
    </source>
</evidence>
<dbReference type="Gene3D" id="3.80.10.10">
    <property type="entry name" value="Ribonuclease Inhibitor"/>
    <property type="match status" value="1"/>
</dbReference>
<proteinExistence type="predicted"/>
<gene>
    <name evidence="2" type="ORF">GSCOC_T00032478001</name>
</gene>
<dbReference type="InterPro" id="IPR055411">
    <property type="entry name" value="LRR_FXL15/At3g58940/PEG3-like"/>
</dbReference>
<dbReference type="Gene3D" id="1.20.1280.50">
    <property type="match status" value="1"/>
</dbReference>
<dbReference type="Proteomes" id="UP000295252">
    <property type="component" value="Chromosome III"/>
</dbReference>
<dbReference type="SUPFAM" id="SSF52047">
    <property type="entry name" value="RNI-like"/>
    <property type="match status" value="1"/>
</dbReference>
<dbReference type="EMBL" id="HG739089">
    <property type="protein sequence ID" value="CDP00517.1"/>
    <property type="molecule type" value="Genomic_DNA"/>
</dbReference>
<dbReference type="PROSITE" id="PS50181">
    <property type="entry name" value="FBOX"/>
    <property type="match status" value="1"/>
</dbReference>
<reference evidence="3" key="1">
    <citation type="journal article" date="2014" name="Science">
        <title>The coffee genome provides insight into the convergent evolution of caffeine biosynthesis.</title>
        <authorList>
            <person name="Denoeud F."/>
            <person name="Carretero-Paulet L."/>
            <person name="Dereeper A."/>
            <person name="Droc G."/>
            <person name="Guyot R."/>
            <person name="Pietrella M."/>
            <person name="Zheng C."/>
            <person name="Alberti A."/>
            <person name="Anthony F."/>
            <person name="Aprea G."/>
            <person name="Aury J.M."/>
            <person name="Bento P."/>
            <person name="Bernard M."/>
            <person name="Bocs S."/>
            <person name="Campa C."/>
            <person name="Cenci A."/>
            <person name="Combes M.C."/>
            <person name="Crouzillat D."/>
            <person name="Da Silva C."/>
            <person name="Daddiego L."/>
            <person name="De Bellis F."/>
            <person name="Dussert S."/>
            <person name="Garsmeur O."/>
            <person name="Gayraud T."/>
            <person name="Guignon V."/>
            <person name="Jahn K."/>
            <person name="Jamilloux V."/>
            <person name="Joet T."/>
            <person name="Labadie K."/>
            <person name="Lan T."/>
            <person name="Leclercq J."/>
            <person name="Lepelley M."/>
            <person name="Leroy T."/>
            <person name="Li L.T."/>
            <person name="Librado P."/>
            <person name="Lopez L."/>
            <person name="Munoz A."/>
            <person name="Noel B."/>
            <person name="Pallavicini A."/>
            <person name="Perrotta G."/>
            <person name="Poncet V."/>
            <person name="Pot D."/>
            <person name="Priyono X."/>
            <person name="Rigoreau M."/>
            <person name="Rouard M."/>
            <person name="Rozas J."/>
            <person name="Tranchant-Dubreuil C."/>
            <person name="VanBuren R."/>
            <person name="Zhang Q."/>
            <person name="Andrade A.C."/>
            <person name="Argout X."/>
            <person name="Bertrand B."/>
            <person name="de Kochko A."/>
            <person name="Graziosi G."/>
            <person name="Henry R.J."/>
            <person name="Jayarama X."/>
            <person name="Ming R."/>
            <person name="Nagai C."/>
            <person name="Rounsley S."/>
            <person name="Sankoff D."/>
            <person name="Giuliano G."/>
            <person name="Albert V.A."/>
            <person name="Wincker P."/>
            <person name="Lashermes P."/>
        </authorList>
    </citation>
    <scope>NUCLEOTIDE SEQUENCE [LARGE SCALE GENOMIC DNA]</scope>
    <source>
        <strain evidence="3">cv. DH200-94</strain>
    </source>
</reference>
<dbReference type="Gramene" id="CDP00517">
    <property type="protein sequence ID" value="CDP00517"/>
    <property type="gene ID" value="GSCOC_T00032478001"/>
</dbReference>
<dbReference type="InterPro" id="IPR006566">
    <property type="entry name" value="FBD"/>
</dbReference>
<dbReference type="PANTHER" id="PTHR31639">
    <property type="entry name" value="F-BOX PROTEIN-LIKE"/>
    <property type="match status" value="1"/>
</dbReference>
<dbReference type="STRING" id="49390.A0A068TWT0"/>
<dbReference type="InParanoid" id="A0A068TWT0"/>
<evidence type="ECO:0000259" key="1">
    <source>
        <dbReference type="PROSITE" id="PS50181"/>
    </source>
</evidence>
<dbReference type="InterPro" id="IPR032675">
    <property type="entry name" value="LRR_dom_sf"/>
</dbReference>
<keyword evidence="3" id="KW-1185">Reference proteome</keyword>
<sequence length="458" mass="52748">MVNIFSCIRSSEPMGSEKRTRIDMEGCSLDRISSLPDNVIDHIFVYLPTRDAARTSILSSKWRYIWAGHPNIVLNKQFAEDVRGNRSAIEFQQYYVKTVSKILFQHVGPILKFDLQVPDLPLDEYSVIDQWLLFLSRQGPEELILNNSDRIPYCVPSCIFSCPKLIKVHISKCICKTVPTALEGFRALRDLRLFQITFESPVQITLPKLAILCINRCWGVRWFNISCLRLKRLSFCDNDDLELSHYINCSELILARIWLLNGVVEHHRQNERISLTKLLSPWPSLEYLGLNGDFLKYMVAGSTIPEKLPTATLKCLTILVMFHFACNFDEIVCTLCLLRSAVNLRKLAILAKKIVHTDIKVADYLEKPGLMNQSLEGLQTVMMINFQGSRNELLFVKLLLANSPSIERMFLEEDKNIDPVVRLGISKELMQFSRASTKAKIIFQPELFEIYRRFYTSV</sequence>